<keyword evidence="7" id="KW-1185">Reference proteome</keyword>
<feature type="domain" description="P-type ATPase N-terminal" evidence="4">
    <location>
        <begin position="26"/>
        <end position="75"/>
    </location>
</feature>
<organism evidence="6 7">
    <name type="scientific">Aphanomyces invadans</name>
    <dbReference type="NCBI Taxonomy" id="157072"/>
    <lineage>
        <taxon>Eukaryota</taxon>
        <taxon>Sar</taxon>
        <taxon>Stramenopiles</taxon>
        <taxon>Oomycota</taxon>
        <taxon>Saprolegniomycetes</taxon>
        <taxon>Saprolegniales</taxon>
        <taxon>Verrucalvaceae</taxon>
        <taxon>Aphanomyces</taxon>
    </lineage>
</organism>
<dbReference type="EMBL" id="QUSY01000071">
    <property type="protein sequence ID" value="RHY33534.1"/>
    <property type="molecule type" value="Genomic_DNA"/>
</dbReference>
<proteinExistence type="predicted"/>
<evidence type="ECO:0000313" key="6">
    <source>
        <dbReference type="EMBL" id="RHY33534.1"/>
    </source>
</evidence>
<dbReference type="InterPro" id="IPR023298">
    <property type="entry name" value="ATPase_P-typ_TM_dom_sf"/>
</dbReference>
<evidence type="ECO:0000259" key="4">
    <source>
        <dbReference type="Pfam" id="PF16209"/>
    </source>
</evidence>
<reference evidence="6 7" key="1">
    <citation type="submission" date="2018-08" db="EMBL/GenBank/DDBJ databases">
        <title>Aphanomyces genome sequencing and annotation.</title>
        <authorList>
            <person name="Minardi D."/>
            <person name="Oidtmann B."/>
            <person name="Van Der Giezen M."/>
            <person name="Studholme D.J."/>
        </authorList>
    </citation>
    <scope>NUCLEOTIDE SEQUENCE [LARGE SCALE GENOMIC DNA]</scope>
    <source>
        <strain evidence="6 7">NJM0002</strain>
    </source>
</reference>
<dbReference type="Gene3D" id="3.40.50.1000">
    <property type="entry name" value="HAD superfamily/HAD-like"/>
    <property type="match status" value="1"/>
</dbReference>
<keyword evidence="3" id="KW-0460">Magnesium</keyword>
<dbReference type="Proteomes" id="UP000285060">
    <property type="component" value="Unassembled WGS sequence"/>
</dbReference>
<gene>
    <name evidence="6" type="ORF">DYB32_008576</name>
</gene>
<sequence length="725" mass="81414">HSGALHSPPLKAQTRLVNQERTLPSKSNEIRTSYFMWWNFIPIFLFDTFRKMANVYFLVIGLLQTIPPISPTNGVPLQFLPLSIVVIIDGIFAAIEDYHRHRADHAINVTLCQQYNVSKRAFETLAWKDLEVGDLVQLNDNEVAPADLVVLAAEGQVAGCYVETKSLDGETNLKLRETLLQDMLSVPEPDIGNFLTGLRFEHDAPTPNIHDHRGTVLCSAPGTPRPRPSSSVQYLVASHQAKAIHAFFTHLALSHCVMIDANHAFAASSPDDLALVRAAKLFGFVFAERTRGSILLHLPKGGRTEEYWHQKDKNTLADLRERRRYHVLAVFEFTSARKRMSVVVKANGADDYVHVLCKGADSMLRPRLRNDAWIDATQTQLQSFASEGLRTLVIGKAMSTRLLRGSLLEASRLQDAMEQDLTLLGMASRSCRLLFIEAVGATGIEDRLQEGVKEALHLLGKAGMAVWILTGDMEETAMNVAFGCSLLTNDVERFGPRGSRLQLPLETGRQAANSSDFAIGQFRFLARLVLVHGRWNYNRIATLILFTYYKNIVYCMSLFWYMLAPSAYSGTLVYAVFIQQGCVRPCYDHLNICRDYTRMEQGSPVQAKPRPRWNTEFVQFVLATDAVVYENERYQPFVGFGHSFPGHLLPSDRGHWSDASGGVSTNQAIPTALLRVDTGGAQSDDDGWEYAMDFTQFPTTTCHRRLAFVRRRRWVLRAPRSFDSA</sequence>
<protein>
    <recommendedName>
        <fullName evidence="8">P-type phospholipid transporter</fullName>
    </recommendedName>
</protein>
<dbReference type="PANTHER" id="PTHR24092">
    <property type="entry name" value="PROBABLE PHOSPHOLIPID-TRANSPORTING ATPASE"/>
    <property type="match status" value="1"/>
</dbReference>
<evidence type="ECO:0000256" key="3">
    <source>
        <dbReference type="ARBA" id="ARBA00022842"/>
    </source>
</evidence>
<dbReference type="Pfam" id="PF16209">
    <property type="entry name" value="PhoLip_ATPase_N"/>
    <property type="match status" value="1"/>
</dbReference>
<dbReference type="SUPFAM" id="SSF81660">
    <property type="entry name" value="Metal cation-transporting ATPase, ATP-binding domain N"/>
    <property type="match status" value="1"/>
</dbReference>
<dbReference type="Pfam" id="PF16212">
    <property type="entry name" value="PhoLip_ATPase_C"/>
    <property type="match status" value="1"/>
</dbReference>
<accession>A0A3R6VFY4</accession>
<comment type="subcellular location">
    <subcellularLocation>
        <location evidence="1">Membrane</location>
        <topology evidence="1">Multi-pass membrane protein</topology>
    </subcellularLocation>
</comment>
<dbReference type="SUPFAM" id="SSF81665">
    <property type="entry name" value="Calcium ATPase, transmembrane domain M"/>
    <property type="match status" value="1"/>
</dbReference>
<dbReference type="GO" id="GO:0045332">
    <property type="term" value="P:phospholipid translocation"/>
    <property type="evidence" value="ECO:0007669"/>
    <property type="project" value="TreeGrafter"/>
</dbReference>
<dbReference type="SUPFAM" id="SSF81653">
    <property type="entry name" value="Calcium ATPase, transduction domain A"/>
    <property type="match status" value="1"/>
</dbReference>
<dbReference type="InterPro" id="IPR023214">
    <property type="entry name" value="HAD_sf"/>
</dbReference>
<dbReference type="InterPro" id="IPR032631">
    <property type="entry name" value="P-type_ATPase_N"/>
</dbReference>
<dbReference type="VEuPathDB" id="FungiDB:H310_06882"/>
<evidence type="ECO:0000256" key="2">
    <source>
        <dbReference type="ARBA" id="ARBA00022723"/>
    </source>
</evidence>
<dbReference type="GO" id="GO:0000166">
    <property type="term" value="F:nucleotide binding"/>
    <property type="evidence" value="ECO:0007669"/>
    <property type="project" value="InterPro"/>
</dbReference>
<dbReference type="InterPro" id="IPR032630">
    <property type="entry name" value="P_typ_ATPase_c"/>
</dbReference>
<dbReference type="InterPro" id="IPR008250">
    <property type="entry name" value="ATPase_P-typ_transduc_dom_A_sf"/>
</dbReference>
<dbReference type="GO" id="GO:0140326">
    <property type="term" value="F:ATPase-coupled intramembrane lipid transporter activity"/>
    <property type="evidence" value="ECO:0007669"/>
    <property type="project" value="TreeGrafter"/>
</dbReference>
<dbReference type="Gene3D" id="3.40.1110.10">
    <property type="entry name" value="Calcium-transporting ATPase, cytoplasmic domain N"/>
    <property type="match status" value="1"/>
</dbReference>
<dbReference type="GO" id="GO:0005886">
    <property type="term" value="C:plasma membrane"/>
    <property type="evidence" value="ECO:0007669"/>
    <property type="project" value="TreeGrafter"/>
</dbReference>
<feature type="domain" description="P-type ATPase C-terminal" evidence="5">
    <location>
        <begin position="512"/>
        <end position="577"/>
    </location>
</feature>
<evidence type="ECO:0000259" key="5">
    <source>
        <dbReference type="Pfam" id="PF16212"/>
    </source>
</evidence>
<evidence type="ECO:0008006" key="8">
    <source>
        <dbReference type="Google" id="ProtNLM"/>
    </source>
</evidence>
<dbReference type="Pfam" id="PF13246">
    <property type="entry name" value="Cation_ATPase"/>
    <property type="match status" value="1"/>
</dbReference>
<feature type="non-terminal residue" evidence="6">
    <location>
        <position position="1"/>
    </location>
</feature>
<comment type="caution">
    <text evidence="6">The sequence shown here is derived from an EMBL/GenBank/DDBJ whole genome shotgun (WGS) entry which is preliminary data.</text>
</comment>
<keyword evidence="2" id="KW-0479">Metal-binding</keyword>
<dbReference type="GO" id="GO:0012505">
    <property type="term" value="C:endomembrane system"/>
    <property type="evidence" value="ECO:0007669"/>
    <property type="project" value="UniProtKB-SubCell"/>
</dbReference>
<dbReference type="InterPro" id="IPR023299">
    <property type="entry name" value="ATPase_P-typ_cyto_dom_N"/>
</dbReference>
<evidence type="ECO:0000256" key="1">
    <source>
        <dbReference type="ARBA" id="ARBA00004141"/>
    </source>
</evidence>
<dbReference type="Gene3D" id="2.70.150.10">
    <property type="entry name" value="Calcium-transporting ATPase, cytoplasmic transduction domain A"/>
    <property type="match status" value="1"/>
</dbReference>
<name>A0A3R6VFY4_9STRA</name>
<dbReference type="GO" id="GO:0046872">
    <property type="term" value="F:metal ion binding"/>
    <property type="evidence" value="ECO:0007669"/>
    <property type="project" value="UniProtKB-KW"/>
</dbReference>
<dbReference type="AlphaFoldDB" id="A0A3R6VFY4"/>
<evidence type="ECO:0000313" key="7">
    <source>
        <dbReference type="Proteomes" id="UP000285060"/>
    </source>
</evidence>